<evidence type="ECO:0000313" key="1">
    <source>
        <dbReference type="EMBL" id="KAF4635066.1"/>
    </source>
</evidence>
<organism evidence="1 2">
    <name type="scientific">Cudoniella acicularis</name>
    <dbReference type="NCBI Taxonomy" id="354080"/>
    <lineage>
        <taxon>Eukaryota</taxon>
        <taxon>Fungi</taxon>
        <taxon>Dikarya</taxon>
        <taxon>Ascomycota</taxon>
        <taxon>Pezizomycotina</taxon>
        <taxon>Leotiomycetes</taxon>
        <taxon>Helotiales</taxon>
        <taxon>Tricladiaceae</taxon>
        <taxon>Cudoniella</taxon>
    </lineage>
</organism>
<evidence type="ECO:0008006" key="3">
    <source>
        <dbReference type="Google" id="ProtNLM"/>
    </source>
</evidence>
<comment type="caution">
    <text evidence="1">The sequence shown here is derived from an EMBL/GenBank/DDBJ whole genome shotgun (WGS) entry which is preliminary data.</text>
</comment>
<protein>
    <recommendedName>
        <fullName evidence="3">Phosphoglycerate mutase-like protein</fullName>
    </recommendedName>
</protein>
<accession>A0A8H4W6D3</accession>
<dbReference type="PANTHER" id="PTHR48100:SF24">
    <property type="entry name" value="PHOSPHOGLYCERATE MUTASE"/>
    <property type="match status" value="1"/>
</dbReference>
<dbReference type="Pfam" id="PF00300">
    <property type="entry name" value="His_Phos_1"/>
    <property type="match status" value="1"/>
</dbReference>
<proteinExistence type="predicted"/>
<evidence type="ECO:0000313" key="2">
    <source>
        <dbReference type="Proteomes" id="UP000566819"/>
    </source>
</evidence>
<dbReference type="AlphaFoldDB" id="A0A8H4W6D3"/>
<dbReference type="PANTHER" id="PTHR48100">
    <property type="entry name" value="BROAD-SPECIFICITY PHOSPHATASE YOR283W-RELATED"/>
    <property type="match status" value="1"/>
</dbReference>
<dbReference type="InterPro" id="IPR013078">
    <property type="entry name" value="His_Pase_superF_clade-1"/>
</dbReference>
<reference evidence="1 2" key="1">
    <citation type="submission" date="2020-03" db="EMBL/GenBank/DDBJ databases">
        <title>Draft Genome Sequence of Cudoniella acicularis.</title>
        <authorList>
            <person name="Buettner E."/>
            <person name="Kellner H."/>
        </authorList>
    </citation>
    <scope>NUCLEOTIDE SEQUENCE [LARGE SCALE GENOMIC DNA]</scope>
    <source>
        <strain evidence="1 2">DSM 108380</strain>
    </source>
</reference>
<dbReference type="OrthoDB" id="496981at2759"/>
<dbReference type="InterPro" id="IPR050275">
    <property type="entry name" value="PGM_Phosphatase"/>
</dbReference>
<dbReference type="Proteomes" id="UP000566819">
    <property type="component" value="Unassembled WGS sequence"/>
</dbReference>
<dbReference type="EMBL" id="JAAMPI010000143">
    <property type="protein sequence ID" value="KAF4635066.1"/>
    <property type="molecule type" value="Genomic_DNA"/>
</dbReference>
<dbReference type="GO" id="GO:0005737">
    <property type="term" value="C:cytoplasm"/>
    <property type="evidence" value="ECO:0007669"/>
    <property type="project" value="TreeGrafter"/>
</dbReference>
<dbReference type="GO" id="GO:0016791">
    <property type="term" value="F:phosphatase activity"/>
    <property type="evidence" value="ECO:0007669"/>
    <property type="project" value="TreeGrafter"/>
</dbReference>
<name>A0A8H4W6D3_9HELO</name>
<gene>
    <name evidence="1" type="ORF">G7Y89_g3024</name>
</gene>
<dbReference type="Gene3D" id="3.40.50.1240">
    <property type="entry name" value="Phosphoglycerate mutase-like"/>
    <property type="match status" value="1"/>
</dbReference>
<dbReference type="SUPFAM" id="SSF53254">
    <property type="entry name" value="Phosphoglycerate mutase-like"/>
    <property type="match status" value="1"/>
</dbReference>
<sequence>MQRHCTDYTMHDPPLTEDGLENQCTQLAQHLQEKLPLAQKIDLIVTSPMQRTLQTTKQALGWLIEKDVKVIALAELQETTTNLIDIGRPTAELKQDWPQYDWSMVDPVFPAKEGMYAFSQEALLERGKAARTWLRNRPEKVIAVVGHAGFLRIGLCYRKFGNADYRIFEFEDEEVDGAKGPKLVEWESTEENGGGMGNSQKGFFGWELHDFKYMPGNVGKTKEELEEMVAKTP</sequence>
<keyword evidence="2" id="KW-1185">Reference proteome</keyword>
<dbReference type="CDD" id="cd07067">
    <property type="entry name" value="HP_PGM_like"/>
    <property type="match status" value="1"/>
</dbReference>
<dbReference type="InterPro" id="IPR029033">
    <property type="entry name" value="His_PPase_superfam"/>
</dbReference>